<evidence type="ECO:0000313" key="3">
    <source>
        <dbReference type="Proteomes" id="UP000019141"/>
    </source>
</evidence>
<evidence type="ECO:0000313" key="2">
    <source>
        <dbReference type="EMBL" id="ETX00060.1"/>
    </source>
</evidence>
<protein>
    <recommendedName>
        <fullName evidence="4">Peptidase S1 domain-containing protein</fullName>
    </recommendedName>
</protein>
<dbReference type="EMBL" id="AZHW01000380">
    <property type="protein sequence ID" value="ETX00060.1"/>
    <property type="molecule type" value="Genomic_DNA"/>
</dbReference>
<dbReference type="SUPFAM" id="SSF50494">
    <property type="entry name" value="Trypsin-like serine proteases"/>
    <property type="match status" value="1"/>
</dbReference>
<evidence type="ECO:0008006" key="4">
    <source>
        <dbReference type="Google" id="ProtNLM"/>
    </source>
</evidence>
<dbReference type="HOGENOM" id="CLU_021087_0_0_7"/>
<proteinExistence type="predicted"/>
<keyword evidence="3" id="KW-1185">Reference proteome</keyword>
<dbReference type="PANTHER" id="PTHR36234">
    <property type="entry name" value="LYSYL ENDOPEPTIDASE"/>
    <property type="match status" value="1"/>
</dbReference>
<dbReference type="PROSITE" id="PS00134">
    <property type="entry name" value="TRYPSIN_HIS"/>
    <property type="match status" value="1"/>
</dbReference>
<dbReference type="InterPro" id="IPR018114">
    <property type="entry name" value="TRYPSIN_HIS"/>
</dbReference>
<dbReference type="Proteomes" id="UP000019141">
    <property type="component" value="Unassembled WGS sequence"/>
</dbReference>
<feature type="compositionally biased region" description="Low complexity" evidence="1">
    <location>
        <begin position="428"/>
        <end position="437"/>
    </location>
</feature>
<dbReference type="PANTHER" id="PTHR36234:SF5">
    <property type="entry name" value="LYSYL ENDOPEPTIDASE"/>
    <property type="match status" value="1"/>
</dbReference>
<organism evidence="2 3">
    <name type="scientific">Entotheonella factor</name>
    <dbReference type="NCBI Taxonomy" id="1429438"/>
    <lineage>
        <taxon>Bacteria</taxon>
        <taxon>Pseudomonadati</taxon>
        <taxon>Nitrospinota/Tectimicrobiota group</taxon>
        <taxon>Candidatus Tectimicrobiota</taxon>
        <taxon>Candidatus Entotheonellia</taxon>
        <taxon>Candidatus Entotheonellales</taxon>
        <taxon>Candidatus Entotheonellaceae</taxon>
        <taxon>Candidatus Entotheonella</taxon>
    </lineage>
</organism>
<dbReference type="AlphaFoldDB" id="W4LQB4"/>
<dbReference type="GO" id="GO:0004252">
    <property type="term" value="F:serine-type endopeptidase activity"/>
    <property type="evidence" value="ECO:0007669"/>
    <property type="project" value="InterPro"/>
</dbReference>
<evidence type="ECO:0000256" key="1">
    <source>
        <dbReference type="SAM" id="MobiDB-lite"/>
    </source>
</evidence>
<comment type="caution">
    <text evidence="2">The sequence shown here is derived from an EMBL/GenBank/DDBJ whole genome shotgun (WGS) entry which is preliminary data.</text>
</comment>
<accession>W4LQB4</accession>
<reference evidence="2 3" key="1">
    <citation type="journal article" date="2014" name="Nature">
        <title>An environmental bacterial taxon with a large and distinct metabolic repertoire.</title>
        <authorList>
            <person name="Wilson M.C."/>
            <person name="Mori T."/>
            <person name="Ruckert C."/>
            <person name="Uria A.R."/>
            <person name="Helf M.J."/>
            <person name="Takada K."/>
            <person name="Gernert C."/>
            <person name="Steffens U.A."/>
            <person name="Heycke N."/>
            <person name="Schmitt S."/>
            <person name="Rinke C."/>
            <person name="Helfrich E.J."/>
            <person name="Brachmann A.O."/>
            <person name="Gurgui C."/>
            <person name="Wakimoto T."/>
            <person name="Kracht M."/>
            <person name="Crusemann M."/>
            <person name="Hentschel U."/>
            <person name="Abe I."/>
            <person name="Matsunaga S."/>
            <person name="Kalinowski J."/>
            <person name="Takeyama H."/>
            <person name="Piel J."/>
        </authorList>
    </citation>
    <scope>NUCLEOTIDE SEQUENCE [LARGE SCALE GENOMIC DNA]</scope>
    <source>
        <strain evidence="3">TSY1</strain>
    </source>
</reference>
<dbReference type="GO" id="GO:0006508">
    <property type="term" value="P:proteolysis"/>
    <property type="evidence" value="ECO:0007669"/>
    <property type="project" value="InterPro"/>
</dbReference>
<sequence length="503" mass="53777">MLLFALPAILSARTGLPPISHTQDTLPLSAVATERLSSIDAKALRANPIPLSEPGPMSFAISQAVQITPQTSGTWENLPEGGRLWRLRLEAPGATDFNLGFRSYWLPWGATLHILSERESDYEGPYTAHDNKPHGQLWTPPVPGDRITLELYVPEAAEEAPQLTLVHVGVGYQDILRRQPFLKNHDTCHIDVVCPQGNEWRDEIRSVAMLTIEGTRACTGTLIMDVPGTFRPFVLTAAHCEIDSTTAPTVVALWNFQATTCGAQNGASTQSQSGATFRASEADVDVTLIELDDRPDASFEVFYSGWDRSGITPQGSVGIHHPEAHVKSISIDTDPPSSDVSCISTNVDETHWVVNNWEEGITAVGSSGSGLWDSRTKSLVGVLSGGASFCSNPDGSDCYGKFSVAWTRGLSTVLDPNNQGVLTVSGADPTTSLGSSPPSAPPDLAPEKPSIVALAPVKPITQRPVAIARSSGGGCAMSPGSRFDPTLIGLLGLMVAYLAWRHR</sequence>
<dbReference type="InterPro" id="IPR043504">
    <property type="entry name" value="Peptidase_S1_PA_chymotrypsin"/>
</dbReference>
<dbReference type="NCBIfam" id="NF033191">
    <property type="entry name" value="JDVT-CTERM"/>
    <property type="match status" value="1"/>
</dbReference>
<name>W4LQB4_ENTF1</name>
<gene>
    <name evidence="2" type="ORF">ETSY1_12730</name>
</gene>
<feature type="region of interest" description="Disordered" evidence="1">
    <location>
        <begin position="425"/>
        <end position="446"/>
    </location>
</feature>
<dbReference type="Gene3D" id="2.40.10.10">
    <property type="entry name" value="Trypsin-like serine proteases"/>
    <property type="match status" value="2"/>
</dbReference>
<dbReference type="InterPro" id="IPR009003">
    <property type="entry name" value="Peptidase_S1_PA"/>
</dbReference>